<evidence type="ECO:0000313" key="2">
    <source>
        <dbReference type="Proteomes" id="UP000298631"/>
    </source>
</evidence>
<gene>
    <name evidence="1" type="ORF">EOK75_18075</name>
</gene>
<dbReference type="EMBL" id="CP039965">
    <property type="protein sequence ID" value="QCO58050.1"/>
    <property type="molecule type" value="Genomic_DNA"/>
</dbReference>
<proteinExistence type="predicted"/>
<dbReference type="SUPFAM" id="SSF110087">
    <property type="entry name" value="DR1885-like metal-binding protein"/>
    <property type="match status" value="1"/>
</dbReference>
<accession>A0A4P8EL92</accession>
<evidence type="ECO:0000313" key="1">
    <source>
        <dbReference type="EMBL" id="QCO58050.1"/>
    </source>
</evidence>
<dbReference type="Proteomes" id="UP000298631">
    <property type="component" value="Plasmid unnamed1"/>
</dbReference>
<keyword evidence="2" id="KW-1185">Reference proteome</keyword>
<reference evidence="1 2" key="1">
    <citation type="submission" date="2019-05" db="EMBL/GenBank/DDBJ databases">
        <title>Pseudorhodobacter turbinis sp. nov., isolated from the gut of the Korean turban shell.</title>
        <authorList>
            <person name="Jeong Y.-S."/>
            <person name="Kang W.-R."/>
            <person name="Bae J.-W."/>
        </authorList>
    </citation>
    <scope>NUCLEOTIDE SEQUENCE [LARGE SCALE GENOMIC DNA]</scope>
    <source>
        <strain evidence="1 2">S12M18</strain>
        <plasmid evidence="1 2">unnamed1</plasmid>
    </source>
</reference>
<organism evidence="1 2">
    <name type="scientific">Pseudorhodobacter turbinis</name>
    <dbReference type="NCBI Taxonomy" id="2500533"/>
    <lineage>
        <taxon>Bacteria</taxon>
        <taxon>Pseudomonadati</taxon>
        <taxon>Pseudomonadota</taxon>
        <taxon>Alphaproteobacteria</taxon>
        <taxon>Rhodobacterales</taxon>
        <taxon>Paracoccaceae</taxon>
        <taxon>Pseudorhodobacter</taxon>
    </lineage>
</organism>
<dbReference type="Pfam" id="PF04314">
    <property type="entry name" value="PCuAC"/>
    <property type="match status" value="1"/>
</dbReference>
<dbReference type="Gene3D" id="2.60.40.1890">
    <property type="entry name" value="PCu(A)C copper chaperone"/>
    <property type="match status" value="1"/>
</dbReference>
<dbReference type="InterPro" id="IPR058248">
    <property type="entry name" value="Lxx211020-like"/>
</dbReference>
<sequence length="160" mass="16875">MFFGATVFAAPVLAQTPEPAAEVQLGEITITGAFIRATMPRAPVGAAYVTMTNTGAQDDRLLSVTAPFGETVMLHDMVNHDGIIAMHPLPRGLPIPAGESVSLTPGGKHMMITGLTERLEKGQAVDLTLMFELAGEVTLRFDVLALNARRHPGVGNAGEN</sequence>
<name>A0A4P8EL92_9RHOB</name>
<keyword evidence="1" id="KW-0614">Plasmid</keyword>
<dbReference type="InterPro" id="IPR007410">
    <property type="entry name" value="LpqE-like"/>
</dbReference>
<dbReference type="PANTHER" id="PTHR36302:SF1">
    <property type="entry name" value="COPPER CHAPERONE PCU(A)C"/>
    <property type="match status" value="1"/>
</dbReference>
<geneLocation type="plasmid" evidence="1 2">
    <name>unnamed1</name>
</geneLocation>
<dbReference type="PANTHER" id="PTHR36302">
    <property type="entry name" value="BLR7088 PROTEIN"/>
    <property type="match status" value="1"/>
</dbReference>
<dbReference type="AlphaFoldDB" id="A0A4P8EL92"/>
<dbReference type="OrthoDB" id="9796962at2"/>
<protein>
    <submittedName>
        <fullName evidence="1">Copper chaperone PCu(A)C</fullName>
    </submittedName>
</protein>
<dbReference type="InterPro" id="IPR036182">
    <property type="entry name" value="PCuAC_sf"/>
</dbReference>
<dbReference type="KEGG" id="pseb:EOK75_18075"/>